<dbReference type="RefSeq" id="WP_286050400.1">
    <property type="nucleotide sequence ID" value="NZ_JASVWF010000001.1"/>
</dbReference>
<evidence type="ECO:0000259" key="3">
    <source>
        <dbReference type="Pfam" id="PF20568"/>
    </source>
</evidence>
<proteinExistence type="predicted"/>
<dbReference type="Proteomes" id="UP001231924">
    <property type="component" value="Unassembled WGS sequence"/>
</dbReference>
<dbReference type="Pfam" id="PF20568">
    <property type="entry name" value="DUF6777"/>
    <property type="match status" value="1"/>
</dbReference>
<protein>
    <recommendedName>
        <fullName evidence="3">DUF6777 domain-containing protein</fullName>
    </recommendedName>
</protein>
<dbReference type="EMBL" id="JASVWF010000001">
    <property type="protein sequence ID" value="MDL5154370.1"/>
    <property type="molecule type" value="Genomic_DNA"/>
</dbReference>
<accession>A0ABT7M127</accession>
<evidence type="ECO:0000313" key="5">
    <source>
        <dbReference type="Proteomes" id="UP001231924"/>
    </source>
</evidence>
<keyword evidence="5" id="KW-1185">Reference proteome</keyword>
<organism evidence="4 5">
    <name type="scientific">Actinomycetospora termitidis</name>
    <dbReference type="NCBI Taxonomy" id="3053470"/>
    <lineage>
        <taxon>Bacteria</taxon>
        <taxon>Bacillati</taxon>
        <taxon>Actinomycetota</taxon>
        <taxon>Actinomycetes</taxon>
        <taxon>Pseudonocardiales</taxon>
        <taxon>Pseudonocardiaceae</taxon>
        <taxon>Actinomycetospora</taxon>
    </lineage>
</organism>
<feature type="compositionally biased region" description="Pro residues" evidence="1">
    <location>
        <begin position="87"/>
        <end position="102"/>
    </location>
</feature>
<reference evidence="4 5" key="1">
    <citation type="submission" date="2023-06" db="EMBL/GenBank/DDBJ databases">
        <title>Actinomycetospora Odt1-22.</title>
        <authorList>
            <person name="Supong K."/>
        </authorList>
    </citation>
    <scope>NUCLEOTIDE SEQUENCE [LARGE SCALE GENOMIC DNA]</scope>
    <source>
        <strain evidence="4 5">Odt1-22</strain>
    </source>
</reference>
<feature type="transmembrane region" description="Helical" evidence="2">
    <location>
        <begin position="20"/>
        <end position="41"/>
    </location>
</feature>
<feature type="compositionally biased region" description="Gly residues" evidence="1">
    <location>
        <begin position="330"/>
        <end position="364"/>
    </location>
</feature>
<dbReference type="InterPro" id="IPR046704">
    <property type="entry name" value="DUF6777"/>
</dbReference>
<keyword evidence="2" id="KW-0472">Membrane</keyword>
<sequence>MQPTQSMPPQFPRKKRRLNIALLVIGAMLGAAALTGGGLYLGGVFATEFVAEPFDSPGVDPFGGSVGDGQSVPITPVAQIQQQAAAAPPPAQPAAVTPPQPAAPVTTAAAPPASAAPGSTTVSGDTVGLYGGTNQNACDAAKLVAFLKANPDKARAWATVELVPPDQIEAFVATLTPVILRTDTAVINHGFRDGVANPFNSVLQAGTAVMVDRNGVPRVRCKCGNPLLPPKKFGQVKYGGTKWWGFDERNITYIERSRVEITQFRVVMLCNCGYGPPPGIVPPPPPVTSTPTKPAAACGEYRDGTCVAPAPLTSRRVAPTTTRAPAAEPGTGGGGGGGGGGGAAEPAAPGGGAADDGGASPGDGGGDRPAPPQVPDGGSGESF</sequence>
<keyword evidence="2" id="KW-0812">Transmembrane</keyword>
<feature type="compositionally biased region" description="Low complexity" evidence="1">
    <location>
        <begin position="318"/>
        <end position="329"/>
    </location>
</feature>
<comment type="caution">
    <text evidence="4">The sequence shown here is derived from an EMBL/GenBank/DDBJ whole genome shotgun (WGS) entry which is preliminary data.</text>
</comment>
<feature type="compositionally biased region" description="Low complexity" evidence="1">
    <location>
        <begin position="103"/>
        <end position="117"/>
    </location>
</feature>
<evidence type="ECO:0000256" key="2">
    <source>
        <dbReference type="SAM" id="Phobius"/>
    </source>
</evidence>
<keyword evidence="2" id="KW-1133">Transmembrane helix</keyword>
<feature type="region of interest" description="Disordered" evidence="1">
    <location>
        <begin position="309"/>
        <end position="383"/>
    </location>
</feature>
<evidence type="ECO:0000256" key="1">
    <source>
        <dbReference type="SAM" id="MobiDB-lite"/>
    </source>
</evidence>
<evidence type="ECO:0000313" key="4">
    <source>
        <dbReference type="EMBL" id="MDL5154370.1"/>
    </source>
</evidence>
<feature type="domain" description="DUF6777" evidence="3">
    <location>
        <begin position="121"/>
        <end position="267"/>
    </location>
</feature>
<feature type="region of interest" description="Disordered" evidence="1">
    <location>
        <begin position="84"/>
        <end position="121"/>
    </location>
</feature>
<name>A0ABT7M127_9PSEU</name>
<gene>
    <name evidence="4" type="ORF">QRT03_00215</name>
</gene>